<name>A0A919DRB2_9ACTN</name>
<dbReference type="Pfam" id="PF19681">
    <property type="entry name" value="DUF6183"/>
    <property type="match status" value="1"/>
</dbReference>
<dbReference type="AlphaFoldDB" id="A0A919DRB2"/>
<proteinExistence type="predicted"/>
<comment type="caution">
    <text evidence="1">The sequence shown here is derived from an EMBL/GenBank/DDBJ whole genome shotgun (WGS) entry which is preliminary data.</text>
</comment>
<dbReference type="EMBL" id="BNBT01000063">
    <property type="protein sequence ID" value="GHE68408.1"/>
    <property type="molecule type" value="Genomic_DNA"/>
</dbReference>
<accession>A0A919DRB2</accession>
<reference evidence="1" key="1">
    <citation type="journal article" date="2014" name="Int. J. Syst. Evol. Microbiol.">
        <title>Complete genome sequence of Corynebacterium casei LMG S-19264T (=DSM 44701T), isolated from a smear-ripened cheese.</title>
        <authorList>
            <consortium name="US DOE Joint Genome Institute (JGI-PGF)"/>
            <person name="Walter F."/>
            <person name="Albersmeier A."/>
            <person name="Kalinowski J."/>
            <person name="Ruckert C."/>
        </authorList>
    </citation>
    <scope>NUCLEOTIDE SEQUENCE</scope>
    <source>
        <strain evidence="1">JCM 4784</strain>
    </source>
</reference>
<dbReference type="InterPro" id="IPR045756">
    <property type="entry name" value="DUF6183"/>
</dbReference>
<dbReference type="Proteomes" id="UP000608024">
    <property type="component" value="Unassembled WGS sequence"/>
</dbReference>
<sequence length="389" mass="40696">MRGAQGAYAPCVTDRIQKIVAELPELEDVTGVWRTADRCLAQGDNVFLADLSLALTAAHRSGDGWIWQYESLFDHLLRSLAVTPGPGNVAQALRLISPAGATAAAVRERSRYVASLLASCQSAEDLSVVFTGKAPEELRACLVHELVLRGVDVTRAPGIAGWATSPHWKHHPLGELPLTLSGVEGEPDLPGYSARGGSHAMPYGPSRTRRVRAAAAAHAPSAADTTTPAAADRIGAAVANWVEGSNGRVEARVFGLAAPLGAEAVPGALPSLGLECLCGAGKKTAVTVAACPPDQAWRVLFAAASTGGAYNHGVRGAYGRLAAWRSLAGLSGAAETGPAEEVEARVRECAWYDFDAETSWFERVAWDIGLLAVSPGRRRLAVLAATDTD</sequence>
<keyword evidence="2" id="KW-1185">Reference proteome</keyword>
<reference evidence="1" key="2">
    <citation type="submission" date="2020-09" db="EMBL/GenBank/DDBJ databases">
        <authorList>
            <person name="Sun Q."/>
            <person name="Ohkuma M."/>
        </authorList>
    </citation>
    <scope>NUCLEOTIDE SEQUENCE</scope>
    <source>
        <strain evidence="1">JCM 4784</strain>
    </source>
</reference>
<organism evidence="1 2">
    <name type="scientific">Streptomyces longispororuber</name>
    <dbReference type="NCBI Taxonomy" id="68230"/>
    <lineage>
        <taxon>Bacteria</taxon>
        <taxon>Bacillati</taxon>
        <taxon>Actinomycetota</taxon>
        <taxon>Actinomycetes</taxon>
        <taxon>Kitasatosporales</taxon>
        <taxon>Streptomycetaceae</taxon>
        <taxon>Streptomyces</taxon>
    </lineage>
</organism>
<gene>
    <name evidence="1" type="ORF">GCM10018785_41210</name>
</gene>
<protein>
    <submittedName>
        <fullName evidence="1">Uncharacterized protein</fullName>
    </submittedName>
</protein>
<evidence type="ECO:0000313" key="2">
    <source>
        <dbReference type="Proteomes" id="UP000608024"/>
    </source>
</evidence>
<evidence type="ECO:0000313" key="1">
    <source>
        <dbReference type="EMBL" id="GHE68408.1"/>
    </source>
</evidence>